<keyword evidence="3 6" id="KW-0288">FMN</keyword>
<evidence type="ECO:0000256" key="5">
    <source>
        <dbReference type="ARBA" id="ARBA00023002"/>
    </source>
</evidence>
<dbReference type="EC" id="1.3.-.-" evidence="6"/>
<comment type="pathway">
    <text evidence="1 6">Pyrimidine metabolism; UMP biosynthesis via de novo pathway.</text>
</comment>
<dbReference type="UniPathway" id="UPA00070"/>
<feature type="binding site" evidence="6">
    <location>
        <position position="128"/>
    </location>
    <ligand>
        <name>FMN</name>
        <dbReference type="ChEBI" id="CHEBI:58210"/>
    </ligand>
</feature>
<dbReference type="InterPro" id="IPR033888">
    <property type="entry name" value="DHOD_1B"/>
</dbReference>
<sequence>MSVAMTTRLGALELPNPIMTAAGCGGSGRELARFVDLSRLGAFVTASVTPQPRAGRPTPRAAETPSGMLTAAGLPGPGLDGFLERDLPWLAGQGARTVVSIVGNGVAEYTAVARRLSEVAGVAAVEVNVSAPNAEDRGRTFGSHPGPAAEVVRAVRRHTRPEIPVLAKLAPDVTDIVTIALACADAGADGLSLVNTMVGMAIDPVTLRPALTGVSGGLSGPAIRPVAVRCVYQVHAALPRTPIVGIGGVATGLDALEFVLAGASAVGVGTTLFHDPSAGTRILRELEDALAERGIGRLADAVGLAHKPAGFFPPQIRPEPVPDIPVNDADASDASEAIRRDGSVRAGKPQAGPAEPAESEEMSP</sequence>
<evidence type="ECO:0000259" key="8">
    <source>
        <dbReference type="Pfam" id="PF01180"/>
    </source>
</evidence>
<protein>
    <recommendedName>
        <fullName evidence="6">Dihydroorotate dehydrogenase</fullName>
        <shortName evidence="6">DHOD</shortName>
        <shortName evidence="6">DHODase</shortName>
        <shortName evidence="6">DHOdehase</shortName>
        <ecNumber evidence="6">1.3.-.-</ecNumber>
    </recommendedName>
</protein>
<dbReference type="PANTHER" id="PTHR48109">
    <property type="entry name" value="DIHYDROOROTATE DEHYDROGENASE (QUINONE), MITOCHONDRIAL-RELATED"/>
    <property type="match status" value="1"/>
</dbReference>
<dbReference type="EMBL" id="QLYX01000010">
    <property type="protein sequence ID" value="RAY13246.1"/>
    <property type="molecule type" value="Genomic_DNA"/>
</dbReference>
<feature type="binding site" evidence="6">
    <location>
        <position position="194"/>
    </location>
    <ligand>
        <name>FMN</name>
        <dbReference type="ChEBI" id="CHEBI:58210"/>
    </ligand>
</feature>
<proteinExistence type="inferred from homology"/>
<keyword evidence="6" id="KW-0963">Cytoplasm</keyword>
<feature type="binding site" evidence="6">
    <location>
        <begin position="247"/>
        <end position="248"/>
    </location>
    <ligand>
        <name>FMN</name>
        <dbReference type="ChEBI" id="CHEBI:58210"/>
    </ligand>
</feature>
<dbReference type="InterPro" id="IPR024920">
    <property type="entry name" value="Dihydroorotate_DH_1"/>
</dbReference>
<dbReference type="HAMAP" id="MF_00224">
    <property type="entry name" value="DHO_dh_type1"/>
    <property type="match status" value="1"/>
</dbReference>
<dbReference type="CDD" id="cd04740">
    <property type="entry name" value="DHOD_1B_like"/>
    <property type="match status" value="1"/>
</dbReference>
<dbReference type="Gene3D" id="3.20.20.70">
    <property type="entry name" value="Aldolase class I"/>
    <property type="match status" value="1"/>
</dbReference>
<dbReference type="InterPro" id="IPR013785">
    <property type="entry name" value="Aldolase_TIM"/>
</dbReference>
<comment type="function">
    <text evidence="6">Catalyzes the conversion of dihydroorotate to orotate.</text>
</comment>
<keyword evidence="2 6" id="KW-0285">Flavoprotein</keyword>
<evidence type="ECO:0000256" key="1">
    <source>
        <dbReference type="ARBA" id="ARBA00004725"/>
    </source>
</evidence>
<dbReference type="SUPFAM" id="SSF51395">
    <property type="entry name" value="FMN-linked oxidoreductases"/>
    <property type="match status" value="1"/>
</dbReference>
<gene>
    <name evidence="6" type="primary">pyrD</name>
    <name evidence="9" type="ORF">DPM19_21465</name>
</gene>
<comment type="caution">
    <text evidence="9">The sequence shown here is derived from an EMBL/GenBank/DDBJ whole genome shotgun (WGS) entry which is preliminary data.</text>
</comment>
<comment type="cofactor">
    <cofactor evidence="6">
        <name>FMN</name>
        <dbReference type="ChEBI" id="CHEBI:58210"/>
    </cofactor>
    <text evidence="6">Binds 1 FMN per subunit.</text>
</comment>
<keyword evidence="10" id="KW-1185">Reference proteome</keyword>
<evidence type="ECO:0000256" key="4">
    <source>
        <dbReference type="ARBA" id="ARBA00022975"/>
    </source>
</evidence>
<feature type="binding site" evidence="6">
    <location>
        <position position="168"/>
    </location>
    <ligand>
        <name>FMN</name>
        <dbReference type="ChEBI" id="CHEBI:58210"/>
    </ligand>
</feature>
<dbReference type="InterPro" id="IPR001295">
    <property type="entry name" value="Dihydroorotate_DH_CS"/>
</dbReference>
<dbReference type="RefSeq" id="WP_111869940.1">
    <property type="nucleotide sequence ID" value="NZ_QLYX01000010.1"/>
</dbReference>
<dbReference type="PROSITE" id="PS00912">
    <property type="entry name" value="DHODEHASE_2"/>
    <property type="match status" value="1"/>
</dbReference>
<keyword evidence="4 6" id="KW-0665">Pyrimidine biosynthesis</keyword>
<dbReference type="NCBIfam" id="NF005574">
    <property type="entry name" value="PRK07259.1"/>
    <property type="match status" value="1"/>
</dbReference>
<comment type="subcellular location">
    <subcellularLocation>
        <location evidence="6">Cytoplasm</location>
    </subcellularLocation>
</comment>
<organism evidence="9 10">
    <name type="scientific">Actinomadura craniellae</name>
    <dbReference type="NCBI Taxonomy" id="2231787"/>
    <lineage>
        <taxon>Bacteria</taxon>
        <taxon>Bacillati</taxon>
        <taxon>Actinomycetota</taxon>
        <taxon>Actinomycetes</taxon>
        <taxon>Streptosporangiales</taxon>
        <taxon>Thermomonosporaceae</taxon>
        <taxon>Actinomadura</taxon>
    </lineage>
</organism>
<dbReference type="GO" id="GO:0006207">
    <property type="term" value="P:'de novo' pyrimidine nucleobase biosynthetic process"/>
    <property type="evidence" value="ECO:0007669"/>
    <property type="project" value="InterPro"/>
</dbReference>
<dbReference type="Proteomes" id="UP000251891">
    <property type="component" value="Unassembled WGS sequence"/>
</dbReference>
<evidence type="ECO:0000313" key="10">
    <source>
        <dbReference type="Proteomes" id="UP000251891"/>
    </source>
</evidence>
<feature type="binding site" evidence="6">
    <location>
        <begin position="195"/>
        <end position="196"/>
    </location>
    <ligand>
        <name>substrate</name>
    </ligand>
</feature>
<evidence type="ECO:0000256" key="7">
    <source>
        <dbReference type="SAM" id="MobiDB-lite"/>
    </source>
</evidence>
<dbReference type="InterPro" id="IPR005720">
    <property type="entry name" value="Dihydroorotate_DH_cat"/>
</dbReference>
<comment type="catalytic activity">
    <reaction evidence="6">
        <text>(S)-dihydroorotate + A = orotate + AH2</text>
        <dbReference type="Rhea" id="RHEA:18073"/>
        <dbReference type="ChEBI" id="CHEBI:13193"/>
        <dbReference type="ChEBI" id="CHEBI:17499"/>
        <dbReference type="ChEBI" id="CHEBI:30839"/>
        <dbReference type="ChEBI" id="CHEBI:30864"/>
    </reaction>
</comment>
<dbReference type="NCBIfam" id="TIGR01037">
    <property type="entry name" value="pyrD_sub1_fam"/>
    <property type="match status" value="1"/>
</dbReference>
<dbReference type="InterPro" id="IPR050074">
    <property type="entry name" value="DHO_dehydrogenase"/>
</dbReference>
<name>A0A365H2J4_9ACTN</name>
<evidence type="ECO:0000313" key="9">
    <source>
        <dbReference type="EMBL" id="RAY13246.1"/>
    </source>
</evidence>
<accession>A0A365H2J4</accession>
<dbReference type="GO" id="GO:0004152">
    <property type="term" value="F:dihydroorotate dehydrogenase activity"/>
    <property type="evidence" value="ECO:0007669"/>
    <property type="project" value="UniProtKB-UniRule"/>
</dbReference>
<evidence type="ECO:0000256" key="3">
    <source>
        <dbReference type="ARBA" id="ARBA00022643"/>
    </source>
</evidence>
<dbReference type="InterPro" id="IPR049622">
    <property type="entry name" value="Dihydroorotate_DH_I"/>
</dbReference>
<feature type="binding site" evidence="6">
    <location>
        <position position="220"/>
    </location>
    <ligand>
        <name>FMN</name>
        <dbReference type="ChEBI" id="CHEBI:58210"/>
    </ligand>
</feature>
<feature type="domain" description="Dihydroorotate dehydrogenase catalytic" evidence="8">
    <location>
        <begin position="6"/>
        <end position="290"/>
    </location>
</feature>
<dbReference type="OrthoDB" id="9794954at2"/>
<comment type="similarity">
    <text evidence="6">Belongs to the dihydroorotate dehydrogenase family. Type 1 subfamily.</text>
</comment>
<feature type="region of interest" description="Disordered" evidence="7">
    <location>
        <begin position="312"/>
        <end position="364"/>
    </location>
</feature>
<feature type="binding site" evidence="6">
    <location>
        <begin position="269"/>
        <end position="270"/>
    </location>
    <ligand>
        <name>FMN</name>
        <dbReference type="ChEBI" id="CHEBI:58210"/>
    </ligand>
</feature>
<reference evidence="9 10" key="1">
    <citation type="submission" date="2018-06" db="EMBL/GenBank/DDBJ databases">
        <title>Actinomadura craniellae sp. nov. isolated from marine sponge Craniella sp.</title>
        <authorList>
            <person name="Li L."/>
            <person name="Xu Q.H."/>
            <person name="Lin H.W."/>
            <person name="Lu Y.H."/>
        </authorList>
    </citation>
    <scope>NUCLEOTIDE SEQUENCE [LARGE SCALE GENOMIC DNA]</scope>
    <source>
        <strain evidence="9 10">LHW63021</strain>
    </source>
</reference>
<dbReference type="GO" id="GO:0005737">
    <property type="term" value="C:cytoplasm"/>
    <property type="evidence" value="ECO:0007669"/>
    <property type="project" value="UniProtKB-SubCell"/>
</dbReference>
<dbReference type="PANTHER" id="PTHR48109:SF1">
    <property type="entry name" value="DIHYDROOROTATE DEHYDROGENASE (FUMARATE)"/>
    <property type="match status" value="1"/>
</dbReference>
<evidence type="ECO:0000256" key="2">
    <source>
        <dbReference type="ARBA" id="ARBA00022630"/>
    </source>
</evidence>
<dbReference type="Pfam" id="PF01180">
    <property type="entry name" value="DHO_dh"/>
    <property type="match status" value="1"/>
</dbReference>
<evidence type="ECO:0000256" key="6">
    <source>
        <dbReference type="HAMAP-Rule" id="MF_00224"/>
    </source>
</evidence>
<dbReference type="AlphaFoldDB" id="A0A365H2J4"/>
<keyword evidence="5 6" id="KW-0560">Oxidoreductase</keyword>
<feature type="binding site" evidence="6">
    <location>
        <position position="128"/>
    </location>
    <ligand>
        <name>substrate</name>
    </ligand>
</feature>
<dbReference type="GO" id="GO:0044205">
    <property type="term" value="P:'de novo' UMP biosynthetic process"/>
    <property type="evidence" value="ECO:0007669"/>
    <property type="project" value="UniProtKB-UniRule"/>
</dbReference>
<comment type="caution">
    <text evidence="6">Lacks conserved residue(s) required for the propagation of feature annotation.</text>
</comment>